<dbReference type="InterPro" id="IPR045006">
    <property type="entry name" value="CHLI-like"/>
</dbReference>
<dbReference type="Gene3D" id="3.40.50.300">
    <property type="entry name" value="P-loop containing nucleotide triphosphate hydrolases"/>
    <property type="match status" value="1"/>
</dbReference>
<evidence type="ECO:0000256" key="3">
    <source>
        <dbReference type="ARBA" id="ARBA00022840"/>
    </source>
</evidence>
<evidence type="ECO:0000256" key="1">
    <source>
        <dbReference type="ARBA" id="ARBA00006354"/>
    </source>
</evidence>
<dbReference type="SMART" id="SM00382">
    <property type="entry name" value="AAA"/>
    <property type="match status" value="1"/>
</dbReference>
<dbReference type="GO" id="GO:0005524">
    <property type="term" value="F:ATP binding"/>
    <property type="evidence" value="ECO:0007669"/>
    <property type="project" value="UniProtKB-KW"/>
</dbReference>
<dbReference type="SUPFAM" id="SSF52540">
    <property type="entry name" value="P-loop containing nucleoside triphosphate hydrolases"/>
    <property type="match status" value="1"/>
</dbReference>
<evidence type="ECO:0000259" key="4">
    <source>
        <dbReference type="SMART" id="SM00382"/>
    </source>
</evidence>
<reference evidence="5 6" key="1">
    <citation type="journal article" date="2016" name="Nat. Commun.">
        <title>Thousands of microbial genomes shed light on interconnected biogeochemical processes in an aquifer system.</title>
        <authorList>
            <person name="Anantharaman K."/>
            <person name="Brown C.T."/>
            <person name="Hug L.A."/>
            <person name="Sharon I."/>
            <person name="Castelle C.J."/>
            <person name="Probst A.J."/>
            <person name="Thomas B.C."/>
            <person name="Singh A."/>
            <person name="Wilkins M.J."/>
            <person name="Karaoz U."/>
            <person name="Brodie E.L."/>
            <person name="Williams K.H."/>
            <person name="Hubbard S.S."/>
            <person name="Banfield J.F."/>
        </authorList>
    </citation>
    <scope>NUCLEOTIDE SEQUENCE [LARGE SCALE GENOMIC DNA]</scope>
</reference>
<dbReference type="SUPFAM" id="SSF54211">
    <property type="entry name" value="Ribosomal protein S5 domain 2-like"/>
    <property type="match status" value="1"/>
</dbReference>
<dbReference type="Pfam" id="PF13335">
    <property type="entry name" value="Mg_chelatase_C"/>
    <property type="match status" value="1"/>
</dbReference>
<evidence type="ECO:0000256" key="2">
    <source>
        <dbReference type="ARBA" id="ARBA00022741"/>
    </source>
</evidence>
<dbReference type="InterPro" id="IPR027417">
    <property type="entry name" value="P-loop_NTPase"/>
</dbReference>
<dbReference type="EMBL" id="MHKD01000017">
    <property type="protein sequence ID" value="OGY84193.1"/>
    <property type="molecule type" value="Genomic_DNA"/>
</dbReference>
<dbReference type="AlphaFoldDB" id="A0A1G2B4T4"/>
<dbReference type="InterPro" id="IPR000523">
    <property type="entry name" value="Mg_chelatse_chII-like_cat_dom"/>
</dbReference>
<keyword evidence="3" id="KW-0067">ATP-binding</keyword>
<dbReference type="CDD" id="cd00009">
    <property type="entry name" value="AAA"/>
    <property type="match status" value="1"/>
</dbReference>
<protein>
    <recommendedName>
        <fullName evidence="4">AAA+ ATPase domain-containing protein</fullName>
    </recommendedName>
</protein>
<dbReference type="PRINTS" id="PR01657">
    <property type="entry name" value="MCMFAMILY"/>
</dbReference>
<dbReference type="Proteomes" id="UP000176952">
    <property type="component" value="Unassembled WGS sequence"/>
</dbReference>
<sequence>MSTTTLFSMAFYGLRGQLITVEVDISAGMPMCTIVGLPDTAVQEAKERVRAALKNMDCRFPPQRITVNLAPADVRKNGGLYDLPMALGIYAAQNPKFILPQDTIFIGELALDGSLRAIQGAIVATQTAKELRFRAIVLPRDNAAEAGLIHGIEVFPLAHLRDVFHWVQKRDDFTPFVTPHGTPTDALSSSTTTAALLDFTQIRGQEMAKRALTIAAAGGHNVLMSGPPGSGKTLLAKSLISLLPQLSQQEMIEVTRLYSTAGQLNNQRALISERPFRNPHHTSSAIALVGGGTWPRPGELSLAHRGVLFLDELPEFPRHVLETLRQPLEDKTVTIARAHGSIQYPANMIFIATQNPCPCGYLDDPTHECQCSAADIKRYRQKISGPLLDRIDLHIHVPKVDTKSLLNQQEPLPEQVIARLRQRIAHARALQQQRWPTHSGRLNSDMNQTEIKKWIPINPSLETLLHRAVDNLHLSARALFRVLRVARTIADLDAACEVTKDHVAEALQYRAR</sequence>
<dbReference type="PANTHER" id="PTHR32039">
    <property type="entry name" value="MAGNESIUM-CHELATASE SUBUNIT CHLI"/>
    <property type="match status" value="1"/>
</dbReference>
<dbReference type="PANTHER" id="PTHR32039:SF7">
    <property type="entry name" value="COMPETENCE PROTEIN COMM"/>
    <property type="match status" value="1"/>
</dbReference>
<name>A0A1G2B4T4_9BACT</name>
<dbReference type="STRING" id="1798542.A3F54_03795"/>
<dbReference type="InterPro" id="IPR025158">
    <property type="entry name" value="Mg_chelat-rel_C"/>
</dbReference>
<dbReference type="Gene3D" id="3.30.230.10">
    <property type="match status" value="1"/>
</dbReference>
<evidence type="ECO:0000313" key="5">
    <source>
        <dbReference type="EMBL" id="OGY84193.1"/>
    </source>
</evidence>
<evidence type="ECO:0000313" key="6">
    <source>
        <dbReference type="Proteomes" id="UP000176952"/>
    </source>
</evidence>
<dbReference type="InterPro" id="IPR004482">
    <property type="entry name" value="Mg_chelat-rel"/>
</dbReference>
<dbReference type="Pfam" id="PF13541">
    <property type="entry name" value="ChlI"/>
    <property type="match status" value="1"/>
</dbReference>
<dbReference type="InterPro" id="IPR001208">
    <property type="entry name" value="MCM_dom"/>
</dbReference>
<dbReference type="InterPro" id="IPR020568">
    <property type="entry name" value="Ribosomal_Su5_D2-typ_SF"/>
</dbReference>
<accession>A0A1G2B4T4</accession>
<organism evidence="5 6">
    <name type="scientific">Candidatus Kerfeldbacteria bacterium RIFCSPHIGHO2_12_FULL_48_17</name>
    <dbReference type="NCBI Taxonomy" id="1798542"/>
    <lineage>
        <taxon>Bacteria</taxon>
        <taxon>Candidatus Kerfeldiibacteriota</taxon>
    </lineage>
</organism>
<dbReference type="Pfam" id="PF01078">
    <property type="entry name" value="Mg_chelatase"/>
    <property type="match status" value="1"/>
</dbReference>
<comment type="similarity">
    <text evidence="1">Belongs to the Mg-chelatase subunits D/I family. ComM subfamily.</text>
</comment>
<feature type="domain" description="AAA+ ATPase" evidence="4">
    <location>
        <begin position="218"/>
        <end position="401"/>
    </location>
</feature>
<gene>
    <name evidence="5" type="ORF">A3F54_03795</name>
</gene>
<comment type="caution">
    <text evidence="5">The sequence shown here is derived from an EMBL/GenBank/DDBJ whole genome shotgun (WGS) entry which is preliminary data.</text>
</comment>
<dbReference type="GO" id="GO:0003677">
    <property type="term" value="F:DNA binding"/>
    <property type="evidence" value="ECO:0007669"/>
    <property type="project" value="InterPro"/>
</dbReference>
<dbReference type="NCBIfam" id="TIGR00368">
    <property type="entry name" value="YifB family Mg chelatase-like AAA ATPase"/>
    <property type="match status" value="1"/>
</dbReference>
<proteinExistence type="inferred from homology"/>
<keyword evidence="2" id="KW-0547">Nucleotide-binding</keyword>
<dbReference type="InterPro" id="IPR014721">
    <property type="entry name" value="Ribsml_uS5_D2-typ_fold_subgr"/>
</dbReference>
<dbReference type="InterPro" id="IPR003593">
    <property type="entry name" value="AAA+_ATPase"/>
</dbReference>